<protein>
    <submittedName>
        <fullName evidence="1">Uncharacterized protein</fullName>
    </submittedName>
</protein>
<reference evidence="1" key="2">
    <citation type="submission" date="2011-04" db="EMBL/GenBank/DDBJ databases">
        <authorList>
            <person name="Genoscope - CEA"/>
        </authorList>
    </citation>
    <scope>NUCLEOTIDE SEQUENCE</scope>
    <source>
        <strain evidence="1">R24</strain>
    </source>
</reference>
<name>G3A0T7_9RALS</name>
<reference evidence="1" key="1">
    <citation type="journal article" date="2011" name="PLoS ONE">
        <title>Ralstonia syzygii, the Blood Disease Bacterium and some Asian R. solanacearum strains form a single genomic species despite divergent lifestyles.</title>
        <authorList>
            <person name="Remenant B."/>
            <person name="de Cambiaire J.C."/>
            <person name="Cellier G."/>
            <person name="Jacobs J.M."/>
            <person name="Mangenot S."/>
            <person name="Barbe V."/>
            <person name="Lajus A."/>
            <person name="Vallenet D."/>
            <person name="Medigue C."/>
            <person name="Fegan M."/>
            <person name="Allen C."/>
            <person name="Prior P."/>
        </authorList>
    </citation>
    <scope>NUCLEOTIDE SEQUENCE</scope>
    <source>
        <strain evidence="1">R24</strain>
    </source>
</reference>
<dbReference type="AlphaFoldDB" id="G3A0T7"/>
<dbReference type="EMBL" id="FR854086">
    <property type="protein sequence ID" value="CCA84801.1"/>
    <property type="molecule type" value="Genomic_DNA"/>
</dbReference>
<organism evidence="1">
    <name type="scientific">Ralstonia syzygii R24</name>
    <dbReference type="NCBI Taxonomy" id="907261"/>
    <lineage>
        <taxon>Bacteria</taxon>
        <taxon>Pseudomonadati</taxon>
        <taxon>Pseudomonadota</taxon>
        <taxon>Betaproteobacteria</taxon>
        <taxon>Burkholderiales</taxon>
        <taxon>Burkholderiaceae</taxon>
        <taxon>Ralstonia</taxon>
        <taxon>Ralstonia solanacearum species complex</taxon>
    </lineage>
</organism>
<accession>G3A0T7</accession>
<evidence type="ECO:0000313" key="1">
    <source>
        <dbReference type="EMBL" id="CCA84801.1"/>
    </source>
</evidence>
<sequence length="388" mass="43099">MVGTAVLGVIRVIESGLTSLLAYRRDARIRKSLVLVPQVHPWWYLAKQQDDTYVSQIALRIDTTNRSDRPVRILKVKLIRPRRHGEVLDATVMLPAPGGNLHSAAHPVPPHSTAAASVHIMVRGKLGREGKAISIGVELTDQAGELYRINGIRLPSHNQVPPKLPARERIAVALQRIKNRFVSRVEPPLPTIWAAGAEFDDIGLVLNEEKRNYSANGRSRGGLGSLNVTLQSEPNHGWTAQGVVPDLLWDHQHRPPAIDSPNLARLIRLHAARSDDGKRELEDYLLSHLDRRSTYANVAYFIFLGLHRMGRTVDAVTVAQAQLAGDKVFGYSNLLGVLAALVSREHFDIDPALYRPLTNLLADDPEHNFQLMEKMNLARLQHMDNGPG</sequence>
<proteinExistence type="predicted"/>
<gene>
    <name evidence="1" type="ORF">RALSY_10784</name>
</gene>